<feature type="compositionally biased region" description="Low complexity" evidence="1">
    <location>
        <begin position="204"/>
        <end position="222"/>
    </location>
</feature>
<evidence type="ECO:0000313" key="3">
    <source>
        <dbReference type="EMBL" id="KAL1869003.1"/>
    </source>
</evidence>
<feature type="compositionally biased region" description="Polar residues" evidence="1">
    <location>
        <begin position="653"/>
        <end position="663"/>
    </location>
</feature>
<dbReference type="Gene3D" id="3.40.50.1000">
    <property type="entry name" value="HAD superfamily/HAD-like"/>
    <property type="match status" value="1"/>
</dbReference>
<gene>
    <name evidence="3" type="ORF">Plec18167_008005</name>
</gene>
<sequence length="707" mass="78638">MYTNARPKQQSPASHYSTQRVEHAHPEKRQKRRPGNSQAMNGGQARGHTDVQNLSGFTNIESGQEDEVNNYRGCWRPFRDRWKPVSATGAQSYQPQNHASESAAAYQYFATDKQQQTQHEHDVSMDDGDQTHSSFLPYQPSLDPSNAVPDQQAHQQYTGLLGLSPGDAHQSSPLYDVNTGIPNSHWSPLPGQLNASNPYAPPFQQQSHSQQHQQQQQLQLHQPPSVPYGLGYNIFGGPPLGNVPVGFDPVALTSAAASMDSFGQQNEMNSHQPEILPPTRYIRPNAPAGADTSRSSLAKSNGRGAAPQQPKGPRPLAVPVPTKEYMEQASRLPRRLASAQPLLIILDLNGTLIYRRHRRLPPSFAKRPGLDAFLTSIFAKHKVMIWTSSQPVTLRAVCAQLFPNWMRSALVAEWGRDKFGLTQSQYKEKIQVYKVLDKVWGDKSIQAKYPKGVPLILKGDGDEPDTPIHKTRWDQTNTVLVDDSKLKAAGQPYNILEIPEFTSDPLVDETHTLDVVLRKLEILAQYEDVSQMFRHWETRRQEEDTGNPSVENYIIDQEDSVEINYNEDNVSDVSDGPNADDTPTVLVDGVSTEKDQRKKARKEERKAAAALRKRERKAAAKAAKKVEEQAAEQQPKQKPAKKKNKKKKKNAKGTNNASNNTNPIPAVDALCDGAASPAPSSSSENFLLDRLEESLTVSPTKVDDPQR</sequence>
<evidence type="ECO:0000259" key="2">
    <source>
        <dbReference type="PROSITE" id="PS50969"/>
    </source>
</evidence>
<feature type="region of interest" description="Disordered" evidence="1">
    <location>
        <begin position="112"/>
        <end position="225"/>
    </location>
</feature>
<dbReference type="SUPFAM" id="SSF56784">
    <property type="entry name" value="HAD-like"/>
    <property type="match status" value="1"/>
</dbReference>
<proteinExistence type="predicted"/>
<feature type="compositionally biased region" description="Polar residues" evidence="1">
    <location>
        <begin position="50"/>
        <end position="62"/>
    </location>
</feature>
<dbReference type="InterPro" id="IPR023214">
    <property type="entry name" value="HAD_sf"/>
</dbReference>
<feature type="region of interest" description="Disordered" evidence="1">
    <location>
        <begin position="264"/>
        <end position="319"/>
    </location>
</feature>
<feature type="compositionally biased region" description="Polar residues" evidence="1">
    <location>
        <begin position="131"/>
        <end position="158"/>
    </location>
</feature>
<comment type="caution">
    <text evidence="3">The sequence shown here is derived from an EMBL/GenBank/DDBJ whole genome shotgun (WGS) entry which is preliminary data.</text>
</comment>
<feature type="compositionally biased region" description="Basic and acidic residues" evidence="1">
    <location>
        <begin position="591"/>
        <end position="607"/>
    </location>
</feature>
<reference evidence="3 4" key="1">
    <citation type="journal article" date="2024" name="IMA Fungus">
        <title>IMA Genome - F19 : A genome assembly and annotation guide to empower mycologists, including annotated draft genome sequences of Ceratocystis pirilliformis, Diaporthe australafricana, Fusarium ophioides, Paecilomyces lecythidis, and Sporothrix stenoceras.</title>
        <authorList>
            <person name="Aylward J."/>
            <person name="Wilson A.M."/>
            <person name="Visagie C.M."/>
            <person name="Spraker J."/>
            <person name="Barnes I."/>
            <person name="Buitendag C."/>
            <person name="Ceriani C."/>
            <person name="Del Mar Angel L."/>
            <person name="du Plessis D."/>
            <person name="Fuchs T."/>
            <person name="Gasser K."/>
            <person name="Kramer D."/>
            <person name="Li W."/>
            <person name="Munsamy K."/>
            <person name="Piso A."/>
            <person name="Price J.L."/>
            <person name="Sonnekus B."/>
            <person name="Thomas C."/>
            <person name="van der Nest A."/>
            <person name="van Dijk A."/>
            <person name="van Heerden A."/>
            <person name="van Vuuren N."/>
            <person name="Yilmaz N."/>
            <person name="Duong T.A."/>
            <person name="van der Merwe N.A."/>
            <person name="Wingfield M.J."/>
            <person name="Wingfield B.D."/>
        </authorList>
    </citation>
    <scope>NUCLEOTIDE SEQUENCE [LARGE SCALE GENOMIC DNA]</scope>
    <source>
        <strain evidence="3 4">CMW 18167</strain>
    </source>
</reference>
<dbReference type="InterPro" id="IPR004274">
    <property type="entry name" value="FCP1_dom"/>
</dbReference>
<evidence type="ECO:0000313" key="4">
    <source>
        <dbReference type="Proteomes" id="UP001583193"/>
    </source>
</evidence>
<evidence type="ECO:0000256" key="1">
    <source>
        <dbReference type="SAM" id="MobiDB-lite"/>
    </source>
</evidence>
<feature type="compositionally biased region" description="Basic residues" evidence="1">
    <location>
        <begin position="638"/>
        <end position="651"/>
    </location>
</feature>
<dbReference type="PANTHER" id="PTHR12210">
    <property type="entry name" value="DULLARD PROTEIN PHOSPHATASE"/>
    <property type="match status" value="1"/>
</dbReference>
<dbReference type="PROSITE" id="PS50969">
    <property type="entry name" value="FCP1"/>
    <property type="match status" value="1"/>
</dbReference>
<organism evidence="3 4">
    <name type="scientific">Paecilomyces lecythidis</name>
    <dbReference type="NCBI Taxonomy" id="3004212"/>
    <lineage>
        <taxon>Eukaryota</taxon>
        <taxon>Fungi</taxon>
        <taxon>Dikarya</taxon>
        <taxon>Ascomycota</taxon>
        <taxon>Pezizomycotina</taxon>
        <taxon>Eurotiomycetes</taxon>
        <taxon>Eurotiomycetidae</taxon>
        <taxon>Eurotiales</taxon>
        <taxon>Thermoascaceae</taxon>
        <taxon>Paecilomyces</taxon>
    </lineage>
</organism>
<name>A0ABR3WZF7_9EURO</name>
<accession>A0ABR3WZF7</accession>
<dbReference type="Proteomes" id="UP001583193">
    <property type="component" value="Unassembled WGS sequence"/>
</dbReference>
<keyword evidence="4" id="KW-1185">Reference proteome</keyword>
<dbReference type="SMART" id="SM00577">
    <property type="entry name" value="CPDc"/>
    <property type="match status" value="1"/>
</dbReference>
<dbReference type="EMBL" id="JAVDPF010000036">
    <property type="protein sequence ID" value="KAL1869003.1"/>
    <property type="molecule type" value="Genomic_DNA"/>
</dbReference>
<feature type="region of interest" description="Disordered" evidence="1">
    <location>
        <begin position="1"/>
        <end position="68"/>
    </location>
</feature>
<feature type="region of interest" description="Disordered" evidence="1">
    <location>
        <begin position="568"/>
        <end position="707"/>
    </location>
</feature>
<feature type="compositionally biased region" description="Polar residues" evidence="1">
    <location>
        <begin position="1"/>
        <end position="19"/>
    </location>
</feature>
<protein>
    <recommendedName>
        <fullName evidence="2">FCP1 homology domain-containing protein</fullName>
    </recommendedName>
</protein>
<dbReference type="Pfam" id="PF03031">
    <property type="entry name" value="NIF"/>
    <property type="match status" value="1"/>
</dbReference>
<dbReference type="InterPro" id="IPR036412">
    <property type="entry name" value="HAD-like_sf"/>
</dbReference>
<feature type="compositionally biased region" description="Low complexity" evidence="1">
    <location>
        <begin position="674"/>
        <end position="683"/>
    </location>
</feature>
<feature type="domain" description="FCP1 homology" evidence="2">
    <location>
        <begin position="337"/>
        <end position="523"/>
    </location>
</feature>
<dbReference type="InterPro" id="IPR050365">
    <property type="entry name" value="TIM50"/>
</dbReference>